<proteinExistence type="predicted"/>
<feature type="non-terminal residue" evidence="2">
    <location>
        <position position="1"/>
    </location>
</feature>
<evidence type="ECO:0000256" key="1">
    <source>
        <dbReference type="SAM" id="MobiDB-lite"/>
    </source>
</evidence>
<name>A0A9K3GIQ4_9EUKA</name>
<protein>
    <submittedName>
        <fullName evidence="2">Uncharacterized protein</fullName>
    </submittedName>
</protein>
<feature type="compositionally biased region" description="Acidic residues" evidence="1">
    <location>
        <begin position="83"/>
        <end position="100"/>
    </location>
</feature>
<evidence type="ECO:0000313" key="2">
    <source>
        <dbReference type="EMBL" id="GIQ83790.1"/>
    </source>
</evidence>
<evidence type="ECO:0000313" key="3">
    <source>
        <dbReference type="Proteomes" id="UP000265618"/>
    </source>
</evidence>
<comment type="caution">
    <text evidence="2">The sequence shown here is derived from an EMBL/GenBank/DDBJ whole genome shotgun (WGS) entry which is preliminary data.</text>
</comment>
<sequence length="107" mass="11498">SVAALAAETLVVSIETQREFCEMADLLSGLKASNRLGRQTYKPRAVTRPPPSTHVAPAPMPSTEGDLGMETGSEQSEKKATEAETEATDSYDEDDYDSDGYSDSYSS</sequence>
<dbReference type="EMBL" id="BDIP01001181">
    <property type="protein sequence ID" value="GIQ83790.1"/>
    <property type="molecule type" value="Genomic_DNA"/>
</dbReference>
<gene>
    <name evidence="2" type="ORF">KIPB_005162</name>
</gene>
<keyword evidence="3" id="KW-1185">Reference proteome</keyword>
<reference evidence="2 3" key="1">
    <citation type="journal article" date="2018" name="PLoS ONE">
        <title>The draft genome of Kipferlia bialata reveals reductive genome evolution in fornicate parasites.</title>
        <authorList>
            <person name="Tanifuji G."/>
            <person name="Takabayashi S."/>
            <person name="Kume K."/>
            <person name="Takagi M."/>
            <person name="Nakayama T."/>
            <person name="Kamikawa R."/>
            <person name="Inagaki Y."/>
            <person name="Hashimoto T."/>
        </authorList>
    </citation>
    <scope>NUCLEOTIDE SEQUENCE [LARGE SCALE GENOMIC DNA]</scope>
    <source>
        <strain evidence="2">NY0173</strain>
    </source>
</reference>
<dbReference type="Proteomes" id="UP000265618">
    <property type="component" value="Unassembled WGS sequence"/>
</dbReference>
<organism evidence="2 3">
    <name type="scientific">Kipferlia bialata</name>
    <dbReference type="NCBI Taxonomy" id="797122"/>
    <lineage>
        <taxon>Eukaryota</taxon>
        <taxon>Metamonada</taxon>
        <taxon>Carpediemonas-like organisms</taxon>
        <taxon>Kipferlia</taxon>
    </lineage>
</organism>
<dbReference type="AlphaFoldDB" id="A0A9K3GIQ4"/>
<feature type="region of interest" description="Disordered" evidence="1">
    <location>
        <begin position="32"/>
        <end position="107"/>
    </location>
</feature>
<accession>A0A9K3GIQ4</accession>